<keyword evidence="2" id="KW-1185">Reference proteome</keyword>
<evidence type="ECO:0000313" key="1">
    <source>
        <dbReference type="EMBL" id="KAF2428916.1"/>
    </source>
</evidence>
<dbReference type="AlphaFoldDB" id="A0A9P4TX68"/>
<sequence length="246" mass="27193">MIAVTQVTQIRTTLGREKIFGSSLEKTMVTDQDYILRTLHDDGNGHSIVTTLVHASNASTDHPDASYAEAHVVGLGAYSESPESSISSPVRENKPNPAMGSPLSSFDNEEYHGDPNQDWFFSAGSLDGVIGVQTCTDPSHPDEGVIGLCLHYPVRKEILGQWRFDLTRNEIVELPNRLYLGRYRFSSNSRPCVNILVSNTGSFELNDPRRVKLPAAAVLDGTVAIEMHQEIVWWFSTYGNVVEVKS</sequence>
<evidence type="ECO:0000313" key="2">
    <source>
        <dbReference type="Proteomes" id="UP000800235"/>
    </source>
</evidence>
<gene>
    <name evidence="1" type="ORF">EJ08DRAFT_307400</name>
</gene>
<dbReference type="Proteomes" id="UP000800235">
    <property type="component" value="Unassembled WGS sequence"/>
</dbReference>
<name>A0A9P4TX68_9PEZI</name>
<dbReference type="EMBL" id="MU007051">
    <property type="protein sequence ID" value="KAF2428916.1"/>
    <property type="molecule type" value="Genomic_DNA"/>
</dbReference>
<proteinExistence type="predicted"/>
<comment type="caution">
    <text evidence="1">The sequence shown here is derived from an EMBL/GenBank/DDBJ whole genome shotgun (WGS) entry which is preliminary data.</text>
</comment>
<accession>A0A9P4TX68</accession>
<organism evidence="1 2">
    <name type="scientific">Tothia fuscella</name>
    <dbReference type="NCBI Taxonomy" id="1048955"/>
    <lineage>
        <taxon>Eukaryota</taxon>
        <taxon>Fungi</taxon>
        <taxon>Dikarya</taxon>
        <taxon>Ascomycota</taxon>
        <taxon>Pezizomycotina</taxon>
        <taxon>Dothideomycetes</taxon>
        <taxon>Pleosporomycetidae</taxon>
        <taxon>Venturiales</taxon>
        <taxon>Cylindrosympodiaceae</taxon>
        <taxon>Tothia</taxon>
    </lineage>
</organism>
<reference evidence="1" key="1">
    <citation type="journal article" date="2020" name="Stud. Mycol.">
        <title>101 Dothideomycetes genomes: a test case for predicting lifestyles and emergence of pathogens.</title>
        <authorList>
            <person name="Haridas S."/>
            <person name="Albert R."/>
            <person name="Binder M."/>
            <person name="Bloem J."/>
            <person name="Labutti K."/>
            <person name="Salamov A."/>
            <person name="Andreopoulos B."/>
            <person name="Baker S."/>
            <person name="Barry K."/>
            <person name="Bills G."/>
            <person name="Bluhm B."/>
            <person name="Cannon C."/>
            <person name="Castanera R."/>
            <person name="Culley D."/>
            <person name="Daum C."/>
            <person name="Ezra D."/>
            <person name="Gonzalez J."/>
            <person name="Henrissat B."/>
            <person name="Kuo A."/>
            <person name="Liang C."/>
            <person name="Lipzen A."/>
            <person name="Lutzoni F."/>
            <person name="Magnuson J."/>
            <person name="Mondo S."/>
            <person name="Nolan M."/>
            <person name="Ohm R."/>
            <person name="Pangilinan J."/>
            <person name="Park H.-J."/>
            <person name="Ramirez L."/>
            <person name="Alfaro M."/>
            <person name="Sun H."/>
            <person name="Tritt A."/>
            <person name="Yoshinaga Y."/>
            <person name="Zwiers L.-H."/>
            <person name="Turgeon B."/>
            <person name="Goodwin S."/>
            <person name="Spatafora J."/>
            <person name="Crous P."/>
            <person name="Grigoriev I."/>
        </authorList>
    </citation>
    <scope>NUCLEOTIDE SEQUENCE</scope>
    <source>
        <strain evidence="1">CBS 130266</strain>
    </source>
</reference>
<protein>
    <submittedName>
        <fullName evidence="1">Uncharacterized protein</fullName>
    </submittedName>
</protein>